<dbReference type="Pfam" id="PF01522">
    <property type="entry name" value="Polysacc_deac_1"/>
    <property type="match status" value="1"/>
</dbReference>
<comment type="function">
    <text evidence="1">Is involved in generating a small heat-stable compound (Nod), an acylated oligomer of N-acetylglucosamine, that stimulates mitosis in various plant protoplasts.</text>
</comment>
<protein>
    <recommendedName>
        <fullName evidence="3">Chitooligosaccharide deacetylase</fullName>
    </recommendedName>
    <alternativeName>
        <fullName evidence="4">Nodulation protein B</fullName>
    </alternativeName>
</protein>
<dbReference type="SUPFAM" id="SSF88713">
    <property type="entry name" value="Glycoside hydrolase/deacetylase"/>
    <property type="match status" value="1"/>
</dbReference>
<evidence type="ECO:0000256" key="3">
    <source>
        <dbReference type="ARBA" id="ARBA00020071"/>
    </source>
</evidence>
<dbReference type="OrthoDB" id="7836272at2"/>
<reference evidence="6 7" key="1">
    <citation type="submission" date="2019-12" db="EMBL/GenBank/DDBJ databases">
        <title>Genomic-based taxomic classification of the family Erythrobacteraceae.</title>
        <authorList>
            <person name="Xu L."/>
        </authorList>
    </citation>
    <scope>NUCLEOTIDE SEQUENCE [LARGE SCALE GENOMIC DNA]</scope>
    <source>
        <strain evidence="6 7">SW-109</strain>
    </source>
</reference>
<feature type="domain" description="NodB homology" evidence="5">
    <location>
        <begin position="48"/>
        <end position="183"/>
    </location>
</feature>
<evidence type="ECO:0000313" key="7">
    <source>
        <dbReference type="Proteomes" id="UP000471435"/>
    </source>
</evidence>
<evidence type="ECO:0000313" key="6">
    <source>
        <dbReference type="EMBL" id="MXP47949.1"/>
    </source>
</evidence>
<dbReference type="GO" id="GO:0016810">
    <property type="term" value="F:hydrolase activity, acting on carbon-nitrogen (but not peptide) bonds"/>
    <property type="evidence" value="ECO:0007669"/>
    <property type="project" value="InterPro"/>
</dbReference>
<comment type="similarity">
    <text evidence="2">Belongs to the polysaccharide deacetylase family.</text>
</comment>
<name>A0A6I4V104_9SPHN</name>
<dbReference type="InterPro" id="IPR002509">
    <property type="entry name" value="NODB_dom"/>
</dbReference>
<evidence type="ECO:0000256" key="4">
    <source>
        <dbReference type="ARBA" id="ARBA00032976"/>
    </source>
</evidence>
<accession>A0A6I4V104</accession>
<evidence type="ECO:0000259" key="5">
    <source>
        <dbReference type="Pfam" id="PF01522"/>
    </source>
</evidence>
<dbReference type="EMBL" id="WTYP01000002">
    <property type="protein sequence ID" value="MXP47949.1"/>
    <property type="molecule type" value="Genomic_DNA"/>
</dbReference>
<gene>
    <name evidence="6" type="ORF">GRI43_11190</name>
</gene>
<dbReference type="AlphaFoldDB" id="A0A6I4V104"/>
<dbReference type="RefSeq" id="WP_160731185.1">
    <property type="nucleotide sequence ID" value="NZ_WTYP01000002.1"/>
</dbReference>
<proteinExistence type="inferred from homology"/>
<dbReference type="Gene3D" id="3.20.20.370">
    <property type="entry name" value="Glycoside hydrolase/deacetylase"/>
    <property type="match status" value="1"/>
</dbReference>
<organism evidence="6 7">
    <name type="scientific">Pontixanthobacter luteolus</name>
    <dbReference type="NCBI Taxonomy" id="295089"/>
    <lineage>
        <taxon>Bacteria</taxon>
        <taxon>Pseudomonadati</taxon>
        <taxon>Pseudomonadota</taxon>
        <taxon>Alphaproteobacteria</taxon>
        <taxon>Sphingomonadales</taxon>
        <taxon>Erythrobacteraceae</taxon>
        <taxon>Pontixanthobacter</taxon>
    </lineage>
</organism>
<evidence type="ECO:0000256" key="2">
    <source>
        <dbReference type="ARBA" id="ARBA00010973"/>
    </source>
</evidence>
<keyword evidence="7" id="KW-1185">Reference proteome</keyword>
<dbReference type="Proteomes" id="UP000471435">
    <property type="component" value="Unassembled WGS sequence"/>
</dbReference>
<dbReference type="InterPro" id="IPR011330">
    <property type="entry name" value="Glyco_hydro/deAcase_b/a-brl"/>
</dbReference>
<dbReference type="GO" id="GO:0005975">
    <property type="term" value="P:carbohydrate metabolic process"/>
    <property type="evidence" value="ECO:0007669"/>
    <property type="project" value="InterPro"/>
</dbReference>
<comment type="caution">
    <text evidence="6">The sequence shown here is derived from an EMBL/GenBank/DDBJ whole genome shotgun (WGS) entry which is preliminary data.</text>
</comment>
<sequence>MNAKHSTLAPDPAGGSLVISLDCEGKWGLADCLTPQTNSLFSDEALIAVYRRLCKIFSDFDAPATFAFVATFLMTPHEAAKQLDKLGYGKERAVSIWLAAYFAQRQQGDLNGWHLPCLADIVSESGVHEIAAHGFSHLPLNSDGVSPQMARTEISMSKKALARLGHEATTYIYARNEIANVQAVGESGFLGFRSARLSRGRLSNFASEFSLMDTAEPFSGSHERERFGTVAIPAGRILNFHIGLRKLVPRFVTVRRWRSILDDAAERGGCAHLWFHPHNLISDPQAETVLRSILRHASNLRDSGKLRIETQASYAKERASLSSGNSTEAVSIERLANAQQITVRP</sequence>
<evidence type="ECO:0000256" key="1">
    <source>
        <dbReference type="ARBA" id="ARBA00003236"/>
    </source>
</evidence>